<proteinExistence type="predicted"/>
<evidence type="ECO:0000313" key="2">
    <source>
        <dbReference type="EMBL" id="KAK8987304.1"/>
    </source>
</evidence>
<dbReference type="InterPro" id="IPR044730">
    <property type="entry name" value="RNase_H-like_dom_plant"/>
</dbReference>
<keyword evidence="3" id="KW-1185">Reference proteome</keyword>
<organism evidence="2 3">
    <name type="scientific">Hibiscus sabdariffa</name>
    <name type="common">roselle</name>
    <dbReference type="NCBI Taxonomy" id="183260"/>
    <lineage>
        <taxon>Eukaryota</taxon>
        <taxon>Viridiplantae</taxon>
        <taxon>Streptophyta</taxon>
        <taxon>Embryophyta</taxon>
        <taxon>Tracheophyta</taxon>
        <taxon>Spermatophyta</taxon>
        <taxon>Magnoliopsida</taxon>
        <taxon>eudicotyledons</taxon>
        <taxon>Gunneridae</taxon>
        <taxon>Pentapetalae</taxon>
        <taxon>rosids</taxon>
        <taxon>malvids</taxon>
        <taxon>Malvales</taxon>
        <taxon>Malvaceae</taxon>
        <taxon>Malvoideae</taxon>
        <taxon>Hibiscus</taxon>
    </lineage>
</organism>
<dbReference type="Pfam" id="PF13456">
    <property type="entry name" value="RVT_3"/>
    <property type="match status" value="1"/>
</dbReference>
<dbReference type="InterPro" id="IPR002156">
    <property type="entry name" value="RNaseH_domain"/>
</dbReference>
<accession>A0ABR2PG76</accession>
<dbReference type="Proteomes" id="UP001396334">
    <property type="component" value="Unassembled WGS sequence"/>
</dbReference>
<dbReference type="Gene3D" id="3.30.420.10">
    <property type="entry name" value="Ribonuclease H-like superfamily/Ribonuclease H"/>
    <property type="match status" value="1"/>
</dbReference>
<name>A0ABR2PG76_9ROSI</name>
<dbReference type="InterPro" id="IPR036397">
    <property type="entry name" value="RNaseH_sf"/>
</dbReference>
<protein>
    <recommendedName>
        <fullName evidence="1">RNase H type-1 domain-containing protein</fullName>
    </recommendedName>
</protein>
<sequence length="117" mass="13304">MILETFLTTPFDARLIGNLWCCELLDPSYVIRGSTLGRSNRLIEKYNQIFSRNKRVEIETDNKEAACIVNRSSNILASSALVQAIWTSLQQDWLVQVRYVPREVNEVADKLAAMGRG</sequence>
<reference evidence="2 3" key="1">
    <citation type="journal article" date="2024" name="G3 (Bethesda)">
        <title>Genome assembly of Hibiscus sabdariffa L. provides insights into metabolisms of medicinal natural products.</title>
        <authorList>
            <person name="Kim T."/>
        </authorList>
    </citation>
    <scope>NUCLEOTIDE SEQUENCE [LARGE SCALE GENOMIC DNA]</scope>
    <source>
        <strain evidence="2">TK-2024</strain>
        <tissue evidence="2">Old leaves</tissue>
    </source>
</reference>
<feature type="domain" description="RNase H type-1" evidence="1">
    <location>
        <begin position="54"/>
        <end position="114"/>
    </location>
</feature>
<comment type="caution">
    <text evidence="2">The sequence shown here is derived from an EMBL/GenBank/DDBJ whole genome shotgun (WGS) entry which is preliminary data.</text>
</comment>
<dbReference type="EMBL" id="JBBPBN010000060">
    <property type="protein sequence ID" value="KAK8987304.1"/>
    <property type="molecule type" value="Genomic_DNA"/>
</dbReference>
<dbReference type="SUPFAM" id="SSF53098">
    <property type="entry name" value="Ribonuclease H-like"/>
    <property type="match status" value="1"/>
</dbReference>
<evidence type="ECO:0000313" key="3">
    <source>
        <dbReference type="Proteomes" id="UP001396334"/>
    </source>
</evidence>
<gene>
    <name evidence="2" type="ORF">V6N11_027060</name>
</gene>
<dbReference type="CDD" id="cd06222">
    <property type="entry name" value="RNase_H_like"/>
    <property type="match status" value="1"/>
</dbReference>
<dbReference type="InterPro" id="IPR012337">
    <property type="entry name" value="RNaseH-like_sf"/>
</dbReference>
<evidence type="ECO:0000259" key="1">
    <source>
        <dbReference type="Pfam" id="PF13456"/>
    </source>
</evidence>